<protein>
    <submittedName>
        <fullName evidence="1">Uncharacterized protein</fullName>
    </submittedName>
</protein>
<comment type="caution">
    <text evidence="1">The sequence shown here is derived from an EMBL/GenBank/DDBJ whole genome shotgun (WGS) entry which is preliminary data.</text>
</comment>
<evidence type="ECO:0000313" key="2">
    <source>
        <dbReference type="Proteomes" id="UP000094056"/>
    </source>
</evidence>
<dbReference type="Proteomes" id="UP000094056">
    <property type="component" value="Unassembled WGS sequence"/>
</dbReference>
<gene>
    <name evidence="1" type="ORF">SCARUB_04926</name>
</gene>
<dbReference type="EMBL" id="MAYW01000316">
    <property type="protein sequence ID" value="ODS29971.1"/>
    <property type="molecule type" value="Genomic_DNA"/>
</dbReference>
<sequence length="245" mass="26079">MKSVDIKSVLIGVLCTALVFVLIGAKSQSENLGDIIVDSVTVLNKDGLELCKMEGGWDGGSIELNSSDGKKGVALFASPLFGGRIATLYDDYVTSKLGAELFNGKGGGVLECYNVNNNKTATLGTDHVGNGSLEMFNEKGKRTVHLATDQYGEEYAGNLSLSNTYGKTIVYIGTPRGRDQGQDGIFLLRNKNGKLSVGISSQLGGHLETYNTHRKMVGFIGSNKEDDQLIASSITGIVNKDFVIA</sequence>
<reference evidence="1 2" key="1">
    <citation type="submission" date="2016-07" db="EMBL/GenBank/DDBJ databases">
        <title>Draft genome of Scalindua rubra, obtained from a brine-seawater interface in the Red Sea, sheds light on salt adaptation in anammox bacteria.</title>
        <authorList>
            <person name="Speth D.R."/>
            <person name="Lagkouvardos I."/>
            <person name="Wang Y."/>
            <person name="Qian P.-Y."/>
            <person name="Dutilh B.E."/>
            <person name="Jetten M.S."/>
        </authorList>
    </citation>
    <scope>NUCLEOTIDE SEQUENCE [LARGE SCALE GENOMIC DNA]</scope>
    <source>
        <strain evidence="1">BSI-1</strain>
    </source>
</reference>
<name>A0A1E3X2W2_9BACT</name>
<proteinExistence type="predicted"/>
<dbReference type="AlphaFoldDB" id="A0A1E3X2W2"/>
<organism evidence="1 2">
    <name type="scientific">Candidatus Scalindua rubra</name>
    <dbReference type="NCBI Taxonomy" id="1872076"/>
    <lineage>
        <taxon>Bacteria</taxon>
        <taxon>Pseudomonadati</taxon>
        <taxon>Planctomycetota</taxon>
        <taxon>Candidatus Brocadiia</taxon>
        <taxon>Candidatus Brocadiales</taxon>
        <taxon>Candidatus Scalinduaceae</taxon>
        <taxon>Candidatus Scalindua</taxon>
    </lineage>
</organism>
<accession>A0A1E3X2W2</accession>
<evidence type="ECO:0000313" key="1">
    <source>
        <dbReference type="EMBL" id="ODS29971.1"/>
    </source>
</evidence>